<dbReference type="GO" id="GO:0004252">
    <property type="term" value="F:serine-type endopeptidase activity"/>
    <property type="evidence" value="ECO:0007669"/>
    <property type="project" value="InterPro"/>
</dbReference>
<comment type="subcellular location">
    <subcellularLocation>
        <location evidence="1">Membrane</location>
        <topology evidence="1">Multi-pass membrane protein</topology>
    </subcellularLocation>
</comment>
<evidence type="ECO:0000256" key="1">
    <source>
        <dbReference type="ARBA" id="ARBA00004141"/>
    </source>
</evidence>
<gene>
    <name evidence="9" type="ORF">LCGC14_2740570</name>
</gene>
<dbReference type="InterPro" id="IPR050925">
    <property type="entry name" value="Rhomboid_protease_S54"/>
</dbReference>
<evidence type="ECO:0000259" key="8">
    <source>
        <dbReference type="Pfam" id="PF01694"/>
    </source>
</evidence>
<keyword evidence="3 7" id="KW-0812">Transmembrane</keyword>
<reference evidence="9" key="1">
    <citation type="journal article" date="2015" name="Nature">
        <title>Complex archaea that bridge the gap between prokaryotes and eukaryotes.</title>
        <authorList>
            <person name="Spang A."/>
            <person name="Saw J.H."/>
            <person name="Jorgensen S.L."/>
            <person name="Zaremba-Niedzwiedzka K."/>
            <person name="Martijn J."/>
            <person name="Lind A.E."/>
            <person name="van Eijk R."/>
            <person name="Schleper C."/>
            <person name="Guy L."/>
            <person name="Ettema T.J."/>
        </authorList>
    </citation>
    <scope>NUCLEOTIDE SEQUENCE</scope>
</reference>
<evidence type="ECO:0000256" key="7">
    <source>
        <dbReference type="SAM" id="Phobius"/>
    </source>
</evidence>
<feature type="domain" description="Peptidase S54 rhomboid" evidence="8">
    <location>
        <begin position="65"/>
        <end position="214"/>
    </location>
</feature>
<organism evidence="9">
    <name type="scientific">marine sediment metagenome</name>
    <dbReference type="NCBI Taxonomy" id="412755"/>
    <lineage>
        <taxon>unclassified sequences</taxon>
        <taxon>metagenomes</taxon>
        <taxon>ecological metagenomes</taxon>
    </lineage>
</organism>
<feature type="transmembrane region" description="Helical" evidence="7">
    <location>
        <begin position="64"/>
        <end position="88"/>
    </location>
</feature>
<evidence type="ECO:0000256" key="5">
    <source>
        <dbReference type="ARBA" id="ARBA00022989"/>
    </source>
</evidence>
<evidence type="ECO:0000256" key="4">
    <source>
        <dbReference type="ARBA" id="ARBA00022801"/>
    </source>
</evidence>
<keyword evidence="5 7" id="KW-1133">Transmembrane helix</keyword>
<accession>A0A0F8ZRP8</accession>
<dbReference type="PANTHER" id="PTHR43731:SF14">
    <property type="entry name" value="PRESENILIN-ASSOCIATED RHOMBOID-LIKE PROTEIN, MITOCHONDRIAL"/>
    <property type="match status" value="1"/>
</dbReference>
<name>A0A0F8ZRP8_9ZZZZ</name>
<sequence>MMFPYKDDNPSQTFPFVTVTLIAVNTLIFIAQTGVGLRASVAAFGALPYSLITMEGGQPIHPSLTVFTSMFMHGGFLHLGGNMLYLWIFGDNIEDRLGHARFLLFYILGGVFAAYSHAVSSPLSTIPMVGASGAIAAVLGAYLLMYPRAKIHTLLILGFYVRIVHLPALIVIGFWAIIQLVSGLMANSQAMQGGTAWFAHLGGFVFGLAVIRLFVIKKRSGGI</sequence>
<dbReference type="Gene3D" id="1.20.1540.10">
    <property type="entry name" value="Rhomboid-like"/>
    <property type="match status" value="1"/>
</dbReference>
<dbReference type="SUPFAM" id="SSF144091">
    <property type="entry name" value="Rhomboid-like"/>
    <property type="match status" value="1"/>
</dbReference>
<evidence type="ECO:0000256" key="6">
    <source>
        <dbReference type="ARBA" id="ARBA00023136"/>
    </source>
</evidence>
<feature type="transmembrane region" description="Helical" evidence="7">
    <location>
        <begin position="12"/>
        <end position="30"/>
    </location>
</feature>
<evidence type="ECO:0000256" key="2">
    <source>
        <dbReference type="ARBA" id="ARBA00009045"/>
    </source>
</evidence>
<comment type="caution">
    <text evidence="9">The sequence shown here is derived from an EMBL/GenBank/DDBJ whole genome shotgun (WGS) entry which is preliminary data.</text>
</comment>
<dbReference type="InterPro" id="IPR035952">
    <property type="entry name" value="Rhomboid-like_sf"/>
</dbReference>
<evidence type="ECO:0000256" key="3">
    <source>
        <dbReference type="ARBA" id="ARBA00022692"/>
    </source>
</evidence>
<feature type="transmembrane region" description="Helical" evidence="7">
    <location>
        <begin position="157"/>
        <end position="177"/>
    </location>
</feature>
<keyword evidence="4" id="KW-0378">Hydrolase</keyword>
<evidence type="ECO:0000313" key="9">
    <source>
        <dbReference type="EMBL" id="KKK88695.1"/>
    </source>
</evidence>
<dbReference type="FunFam" id="1.20.1540.10:FF:000027">
    <property type="entry name" value="Rhomboid family intramembrane serine protease"/>
    <property type="match status" value="1"/>
</dbReference>
<proteinExistence type="inferred from homology"/>
<dbReference type="EMBL" id="LAZR01049843">
    <property type="protein sequence ID" value="KKK88695.1"/>
    <property type="molecule type" value="Genomic_DNA"/>
</dbReference>
<feature type="transmembrane region" description="Helical" evidence="7">
    <location>
        <begin position="100"/>
        <end position="119"/>
    </location>
</feature>
<dbReference type="Pfam" id="PF01694">
    <property type="entry name" value="Rhomboid"/>
    <property type="match status" value="1"/>
</dbReference>
<protein>
    <recommendedName>
        <fullName evidence="8">Peptidase S54 rhomboid domain-containing protein</fullName>
    </recommendedName>
</protein>
<dbReference type="InterPro" id="IPR022764">
    <property type="entry name" value="Peptidase_S54_rhomboid_dom"/>
</dbReference>
<feature type="transmembrane region" description="Helical" evidence="7">
    <location>
        <begin position="125"/>
        <end position="145"/>
    </location>
</feature>
<keyword evidence="6 7" id="KW-0472">Membrane</keyword>
<dbReference type="AlphaFoldDB" id="A0A0F8ZRP8"/>
<dbReference type="GO" id="GO:0016020">
    <property type="term" value="C:membrane"/>
    <property type="evidence" value="ECO:0007669"/>
    <property type="project" value="UniProtKB-SubCell"/>
</dbReference>
<comment type="similarity">
    <text evidence="2">Belongs to the peptidase S54 family.</text>
</comment>
<feature type="transmembrane region" description="Helical" evidence="7">
    <location>
        <begin position="197"/>
        <end position="215"/>
    </location>
</feature>
<dbReference type="PANTHER" id="PTHR43731">
    <property type="entry name" value="RHOMBOID PROTEASE"/>
    <property type="match status" value="1"/>
</dbReference>